<dbReference type="EMBL" id="CAMPGE010008520">
    <property type="protein sequence ID" value="CAI2367417.1"/>
    <property type="molecule type" value="Genomic_DNA"/>
</dbReference>
<accession>A0AAD1UIN2</accession>
<name>A0AAD1UIN2_EUPCR</name>
<organism evidence="1 2">
    <name type="scientific">Euplotes crassus</name>
    <dbReference type="NCBI Taxonomy" id="5936"/>
    <lineage>
        <taxon>Eukaryota</taxon>
        <taxon>Sar</taxon>
        <taxon>Alveolata</taxon>
        <taxon>Ciliophora</taxon>
        <taxon>Intramacronucleata</taxon>
        <taxon>Spirotrichea</taxon>
        <taxon>Hypotrichia</taxon>
        <taxon>Euplotida</taxon>
        <taxon>Euplotidae</taxon>
        <taxon>Moneuplotes</taxon>
    </lineage>
</organism>
<evidence type="ECO:0000313" key="2">
    <source>
        <dbReference type="Proteomes" id="UP001295684"/>
    </source>
</evidence>
<evidence type="ECO:0000313" key="1">
    <source>
        <dbReference type="EMBL" id="CAI2367417.1"/>
    </source>
</evidence>
<comment type="caution">
    <text evidence="1">The sequence shown here is derived from an EMBL/GenBank/DDBJ whole genome shotgun (WGS) entry which is preliminary data.</text>
</comment>
<gene>
    <name evidence="1" type="ORF">ECRASSUSDP1_LOCUS8700</name>
</gene>
<dbReference type="Proteomes" id="UP001295684">
    <property type="component" value="Unassembled WGS sequence"/>
</dbReference>
<protein>
    <submittedName>
        <fullName evidence="1">Uncharacterized protein</fullName>
    </submittedName>
</protein>
<proteinExistence type="predicted"/>
<dbReference type="AlphaFoldDB" id="A0AAD1UIN2"/>
<keyword evidence="2" id="KW-1185">Reference proteome</keyword>
<sequence>MIEYLVILTERNNPCIIPESSRISPQMMNTIDTLLQVQRTQIEDLKNQEREMISGYETERVKEGRIHQLKTCISELKQKLKGFAVSPVKSKNSKICKNATQQSKPKHKNSLGVVVTNPSKDMIAWNELIEKEKRKTDKLRKKIITAKYKRNQAKQCLKEIKGVNIMLQKSFNELQRTVSGRPCSKGRPKLR</sequence>
<reference evidence="1" key="1">
    <citation type="submission" date="2023-07" db="EMBL/GenBank/DDBJ databases">
        <authorList>
            <consortium name="AG Swart"/>
            <person name="Singh M."/>
            <person name="Singh A."/>
            <person name="Seah K."/>
            <person name="Emmerich C."/>
        </authorList>
    </citation>
    <scope>NUCLEOTIDE SEQUENCE</scope>
    <source>
        <strain evidence="1">DP1</strain>
    </source>
</reference>